<gene>
    <name evidence="1" type="ordered locus">Fluta_3178</name>
</gene>
<dbReference type="HOGENOM" id="CLU_132570_0_0_10"/>
<protein>
    <submittedName>
        <fullName evidence="1">Uncharacterized protein</fullName>
    </submittedName>
</protein>
<reference evidence="1 2" key="1">
    <citation type="journal article" date="2011" name="Stand. Genomic Sci.">
        <title>Complete genome sequence of the gliding freshwater bacterium Fluviicola taffensis type strain (RW262).</title>
        <authorList>
            <person name="Woyke T."/>
            <person name="Chertkov O."/>
            <person name="Lapidus A."/>
            <person name="Nolan M."/>
            <person name="Lucas S."/>
            <person name="Del Rio T.G."/>
            <person name="Tice H."/>
            <person name="Cheng J.F."/>
            <person name="Tapia R."/>
            <person name="Han C."/>
            <person name="Goodwin L."/>
            <person name="Pitluck S."/>
            <person name="Liolios K."/>
            <person name="Pagani I."/>
            <person name="Ivanova N."/>
            <person name="Huntemann M."/>
            <person name="Mavromatis K."/>
            <person name="Mikhailova N."/>
            <person name="Pati A."/>
            <person name="Chen A."/>
            <person name="Palaniappan K."/>
            <person name="Land M."/>
            <person name="Hauser L."/>
            <person name="Brambilla E.M."/>
            <person name="Rohde M."/>
            <person name="Mwirichia R."/>
            <person name="Sikorski J."/>
            <person name="Tindall B.J."/>
            <person name="Goker M."/>
            <person name="Bristow J."/>
            <person name="Eisen J.A."/>
            <person name="Markowitz V."/>
            <person name="Hugenholtz P."/>
            <person name="Klenk H.P."/>
            <person name="Kyrpides N.C."/>
        </authorList>
    </citation>
    <scope>NUCLEOTIDE SEQUENCE [LARGE SCALE GENOMIC DNA]</scope>
    <source>
        <strain evidence="2">DSM 16823 / RW262 / RW262</strain>
    </source>
</reference>
<name>F2I9H1_FLUTR</name>
<sequence length="149" mass="17326" precursor="true">MLPKSLKNNYFRAVKRIALFLIICTFLMQASIKTIVFIDWKINQARITELYCVNKNNPMMHCNGKCYLSVQLKKIESDYEQSKAPFNPKNLKATELVLFVENFISNPLEIQRFKKQTTKGGIYKESTNQLYLSSCFHPPNRFSNSTLTT</sequence>
<proteinExistence type="predicted"/>
<evidence type="ECO:0000313" key="1">
    <source>
        <dbReference type="EMBL" id="AEA45152.1"/>
    </source>
</evidence>
<dbReference type="EMBL" id="CP002542">
    <property type="protein sequence ID" value="AEA45152.1"/>
    <property type="molecule type" value="Genomic_DNA"/>
</dbReference>
<dbReference type="Proteomes" id="UP000007463">
    <property type="component" value="Chromosome"/>
</dbReference>
<organism evidence="1 2">
    <name type="scientific">Fluviicola taffensis (strain DSM 16823 / NCIMB 13979 / RW262)</name>
    <dbReference type="NCBI Taxonomy" id="755732"/>
    <lineage>
        <taxon>Bacteria</taxon>
        <taxon>Pseudomonadati</taxon>
        <taxon>Bacteroidota</taxon>
        <taxon>Flavobacteriia</taxon>
        <taxon>Flavobacteriales</taxon>
        <taxon>Crocinitomicaceae</taxon>
        <taxon>Fluviicola</taxon>
    </lineage>
</organism>
<dbReference type="STRING" id="755732.Fluta_3178"/>
<reference evidence="2" key="2">
    <citation type="submission" date="2011-02" db="EMBL/GenBank/DDBJ databases">
        <title>The complete genome of Fluviicola taffensis DSM 16823.</title>
        <authorList>
            <consortium name="US DOE Joint Genome Institute (JGI-PGF)"/>
            <person name="Lucas S."/>
            <person name="Copeland A."/>
            <person name="Lapidus A."/>
            <person name="Bruce D."/>
            <person name="Goodwin L."/>
            <person name="Pitluck S."/>
            <person name="Kyrpides N."/>
            <person name="Mavromatis K."/>
            <person name="Ivanova N."/>
            <person name="Mikhailova N."/>
            <person name="Pagani I."/>
            <person name="Chertkov O."/>
            <person name="Detter J.C."/>
            <person name="Han C."/>
            <person name="Tapia R."/>
            <person name="Land M."/>
            <person name="Hauser L."/>
            <person name="Markowitz V."/>
            <person name="Cheng J.-F."/>
            <person name="Hugenholtz P."/>
            <person name="Woyke T."/>
            <person name="Wu D."/>
            <person name="Tindall B."/>
            <person name="Pomrenke H.G."/>
            <person name="Brambilla E."/>
            <person name="Klenk H.-P."/>
            <person name="Eisen J.A."/>
        </authorList>
    </citation>
    <scope>NUCLEOTIDE SEQUENCE [LARGE SCALE GENOMIC DNA]</scope>
    <source>
        <strain evidence="2">DSM 16823 / RW262 / RW262</strain>
    </source>
</reference>
<evidence type="ECO:0000313" key="2">
    <source>
        <dbReference type="Proteomes" id="UP000007463"/>
    </source>
</evidence>
<accession>F2I9H1</accession>
<dbReference type="AlphaFoldDB" id="F2I9H1"/>
<dbReference type="KEGG" id="fte:Fluta_3178"/>
<keyword evidence="2" id="KW-1185">Reference proteome</keyword>